<accession>A0A2R6NT75</accession>
<dbReference type="AlphaFoldDB" id="A0A2R6NT75"/>
<dbReference type="EMBL" id="MLYV02000860">
    <property type="protein sequence ID" value="PSR76146.1"/>
    <property type="molecule type" value="Genomic_DNA"/>
</dbReference>
<name>A0A2R6NT75_9APHY</name>
<organism evidence="1 2">
    <name type="scientific">Hermanssonia centrifuga</name>
    <dbReference type="NCBI Taxonomy" id="98765"/>
    <lineage>
        <taxon>Eukaryota</taxon>
        <taxon>Fungi</taxon>
        <taxon>Dikarya</taxon>
        <taxon>Basidiomycota</taxon>
        <taxon>Agaricomycotina</taxon>
        <taxon>Agaricomycetes</taxon>
        <taxon>Polyporales</taxon>
        <taxon>Meruliaceae</taxon>
        <taxon>Hermanssonia</taxon>
    </lineage>
</organism>
<evidence type="ECO:0000313" key="2">
    <source>
        <dbReference type="Proteomes" id="UP000186601"/>
    </source>
</evidence>
<dbReference type="Proteomes" id="UP000186601">
    <property type="component" value="Unassembled WGS sequence"/>
</dbReference>
<sequence length="104" mass="12036">MVGLSLPKSQHEAAEALYRSLPNLIAEIGQILLVNRIELELWSRIHKYPRIETTAPKHDAGLDMGILVQDFLYHPETLETPPRLSNQDERTKWSWIRLTNGYVM</sequence>
<comment type="caution">
    <text evidence="1">The sequence shown here is derived from an EMBL/GenBank/DDBJ whole genome shotgun (WGS) entry which is preliminary data.</text>
</comment>
<gene>
    <name evidence="1" type="ORF">PHLCEN_2v8644</name>
</gene>
<proteinExistence type="predicted"/>
<evidence type="ECO:0000313" key="1">
    <source>
        <dbReference type="EMBL" id="PSR76146.1"/>
    </source>
</evidence>
<protein>
    <submittedName>
        <fullName evidence="1">Uncharacterized protein</fullName>
    </submittedName>
</protein>
<keyword evidence="2" id="KW-1185">Reference proteome</keyword>
<reference evidence="1 2" key="1">
    <citation type="submission" date="2018-02" db="EMBL/GenBank/DDBJ databases">
        <title>Genome sequence of the basidiomycete white-rot fungus Phlebia centrifuga.</title>
        <authorList>
            <person name="Granchi Z."/>
            <person name="Peng M."/>
            <person name="de Vries R.P."/>
            <person name="Hilden K."/>
            <person name="Makela M.R."/>
            <person name="Grigoriev I."/>
            <person name="Riley R."/>
        </authorList>
    </citation>
    <scope>NUCLEOTIDE SEQUENCE [LARGE SCALE GENOMIC DNA]</scope>
    <source>
        <strain evidence="1 2">FBCC195</strain>
    </source>
</reference>